<dbReference type="InterPro" id="IPR022560">
    <property type="entry name" value="DUF3473"/>
</dbReference>
<feature type="domain" description="NodB homology" evidence="1">
    <location>
        <begin position="23"/>
        <end position="284"/>
    </location>
</feature>
<dbReference type="Pfam" id="PF01522">
    <property type="entry name" value="Polysacc_deac_1"/>
    <property type="match status" value="1"/>
</dbReference>
<keyword evidence="3" id="KW-1185">Reference proteome</keyword>
<evidence type="ECO:0000313" key="2">
    <source>
        <dbReference type="EMBL" id="AOE50156.1"/>
    </source>
</evidence>
<organism evidence="2 3">
    <name type="scientific">Kangiella sediminilitoris</name>
    <dbReference type="NCBI Taxonomy" id="1144748"/>
    <lineage>
        <taxon>Bacteria</taxon>
        <taxon>Pseudomonadati</taxon>
        <taxon>Pseudomonadota</taxon>
        <taxon>Gammaproteobacteria</taxon>
        <taxon>Kangiellales</taxon>
        <taxon>Kangiellaceae</taxon>
        <taxon>Kangiella</taxon>
    </lineage>
</organism>
<evidence type="ECO:0000313" key="3">
    <source>
        <dbReference type="Proteomes" id="UP000094147"/>
    </source>
</evidence>
<dbReference type="RefSeq" id="WP_068991892.1">
    <property type="nucleotide sequence ID" value="NZ_CP012418.1"/>
</dbReference>
<dbReference type="GO" id="GO:0016810">
    <property type="term" value="F:hydrolase activity, acting on carbon-nitrogen (but not peptide) bonds"/>
    <property type="evidence" value="ECO:0007669"/>
    <property type="project" value="InterPro"/>
</dbReference>
<dbReference type="KEGG" id="ksd:KS2013_1444"/>
<evidence type="ECO:0000259" key="1">
    <source>
        <dbReference type="PROSITE" id="PS51677"/>
    </source>
</evidence>
<dbReference type="InterPro" id="IPR002509">
    <property type="entry name" value="NODB_dom"/>
</dbReference>
<dbReference type="Gene3D" id="3.20.20.370">
    <property type="entry name" value="Glycoside hydrolase/deacetylase"/>
    <property type="match status" value="1"/>
</dbReference>
<dbReference type="GO" id="GO:0005975">
    <property type="term" value="P:carbohydrate metabolic process"/>
    <property type="evidence" value="ECO:0007669"/>
    <property type="project" value="InterPro"/>
</dbReference>
<dbReference type="PROSITE" id="PS51677">
    <property type="entry name" value="NODB"/>
    <property type="match status" value="1"/>
</dbReference>
<sequence>MKILSFDIEDWFHILDNDSTKSVDSWSRFESRIDEGVSRIIDLLQETDQKATFFCLGWVAKEHPSVIQKIVNSGYQVASHSMNHQLVYEQTPEVFRKDLSESVKVLEDVSGKQVSMYRAPGFSITDECLWAFDIMEEEGIEIDCSIFPASRAHGGMKSYGVAEPSIIQRNGYSLKSFPINTKSLLGRDLIYSGGGYFRLLPKYLISKFFSDDDYVMTYFHPRDFDSEQPLVPGLGLTRRFKSYVGIKGALSKLKYLLQNNTFMDLEEAANIIDWKYAKVVDLND</sequence>
<dbReference type="PANTHER" id="PTHR47561">
    <property type="entry name" value="POLYSACCHARIDE DEACETYLASE FAMILY PROTEIN (AFU_ORTHOLOGUE AFUA_6G05030)"/>
    <property type="match status" value="1"/>
</dbReference>
<reference evidence="3" key="1">
    <citation type="submission" date="2015-08" db="EMBL/GenBank/DDBJ databases">
        <authorList>
            <person name="Kim K.M."/>
        </authorList>
    </citation>
    <scope>NUCLEOTIDE SEQUENCE [LARGE SCALE GENOMIC DNA]</scope>
    <source>
        <strain evidence="3">KCTC 23892</strain>
    </source>
</reference>
<dbReference type="STRING" id="1144748.KS2013_1444"/>
<dbReference type="OrthoDB" id="9784220at2"/>
<dbReference type="SUPFAM" id="SSF88713">
    <property type="entry name" value="Glycoside hydrolase/deacetylase"/>
    <property type="match status" value="1"/>
</dbReference>
<accession>A0A1B3BBJ1</accession>
<dbReference type="CDD" id="cd10941">
    <property type="entry name" value="CE4_PuuE_HpPgdA_like_2"/>
    <property type="match status" value="1"/>
</dbReference>
<dbReference type="AlphaFoldDB" id="A0A1B3BBJ1"/>
<gene>
    <name evidence="2" type="ORF">KS2013_1444</name>
</gene>
<protein>
    <submittedName>
        <fullName evidence="2">Polysaccharide deacetylase</fullName>
    </submittedName>
</protein>
<dbReference type="InterPro" id="IPR045235">
    <property type="entry name" value="PuuE_HpPgdA-like"/>
</dbReference>
<dbReference type="PATRIC" id="fig|1144748.3.peg.1454"/>
<dbReference type="PANTHER" id="PTHR47561:SF1">
    <property type="entry name" value="POLYSACCHARIDE DEACETYLASE FAMILY PROTEIN (AFU_ORTHOLOGUE AFUA_6G05030)"/>
    <property type="match status" value="1"/>
</dbReference>
<dbReference type="Pfam" id="PF11959">
    <property type="entry name" value="DUF3473"/>
    <property type="match status" value="1"/>
</dbReference>
<name>A0A1B3BBJ1_9GAMM</name>
<dbReference type="InterPro" id="IPR011330">
    <property type="entry name" value="Glyco_hydro/deAcase_b/a-brl"/>
</dbReference>
<dbReference type="EMBL" id="CP012418">
    <property type="protein sequence ID" value="AOE50156.1"/>
    <property type="molecule type" value="Genomic_DNA"/>
</dbReference>
<proteinExistence type="predicted"/>
<dbReference type="Proteomes" id="UP000094147">
    <property type="component" value="Chromosome"/>
</dbReference>